<accession>A0A5R9EFK4</accession>
<evidence type="ECO:0000313" key="2">
    <source>
        <dbReference type="Proteomes" id="UP000305921"/>
    </source>
</evidence>
<dbReference type="EMBL" id="VAWE01000001">
    <property type="protein sequence ID" value="TLQ47867.1"/>
    <property type="molecule type" value="Genomic_DNA"/>
</dbReference>
<protein>
    <recommendedName>
        <fullName evidence="3">Acyl-CoA dehydrogenase/oxidase C-terminal domain-containing protein</fullName>
    </recommendedName>
</protein>
<dbReference type="RefSeq" id="WP_138057145.1">
    <property type="nucleotide sequence ID" value="NZ_VAWE01000001.1"/>
</dbReference>
<dbReference type="SUPFAM" id="SSF47203">
    <property type="entry name" value="Acyl-CoA dehydrogenase C-terminal domain-like"/>
    <property type="match status" value="1"/>
</dbReference>
<proteinExistence type="predicted"/>
<dbReference type="Proteomes" id="UP000305921">
    <property type="component" value="Unassembled WGS sequence"/>
</dbReference>
<dbReference type="AlphaFoldDB" id="A0A5R9EFK4"/>
<dbReference type="GO" id="GO:0016627">
    <property type="term" value="F:oxidoreductase activity, acting on the CH-CH group of donors"/>
    <property type="evidence" value="ECO:0007669"/>
    <property type="project" value="InterPro"/>
</dbReference>
<gene>
    <name evidence="1" type="ORF">FEF34_37560</name>
</gene>
<comment type="caution">
    <text evidence="1">The sequence shown here is derived from an EMBL/GenBank/DDBJ whole genome shotgun (WGS) entry which is preliminary data.</text>
</comment>
<name>A0A5R9EFK4_9ACTN</name>
<dbReference type="OrthoDB" id="3478937at2"/>
<organism evidence="1 2">
    <name type="scientific">Streptomyces marianii</name>
    <dbReference type="NCBI Taxonomy" id="1817406"/>
    <lineage>
        <taxon>Bacteria</taxon>
        <taxon>Bacillati</taxon>
        <taxon>Actinomycetota</taxon>
        <taxon>Actinomycetes</taxon>
        <taxon>Kitasatosporales</taxon>
        <taxon>Streptomycetaceae</taxon>
        <taxon>Streptomyces</taxon>
    </lineage>
</organism>
<evidence type="ECO:0008006" key="3">
    <source>
        <dbReference type="Google" id="ProtNLM"/>
    </source>
</evidence>
<reference evidence="1 2" key="1">
    <citation type="submission" date="2019-05" db="EMBL/GenBank/DDBJ databases">
        <title>Streptomyces marianii sp. nov., a novel marine actinomycete from southern coast of India.</title>
        <authorList>
            <person name="Iniyan A.M."/>
            <person name="Wink J."/>
            <person name="Ramprasad E."/>
            <person name="Ramana C.V."/>
            <person name="Bunk B."/>
            <person name="Sproer C."/>
            <person name="Joseph F.-J.R.S."/>
            <person name="Vincent S.G.P."/>
        </authorList>
    </citation>
    <scope>NUCLEOTIDE SEQUENCE [LARGE SCALE GENOMIC DNA]</scope>
    <source>
        <strain evidence="1 2">ICN19</strain>
    </source>
</reference>
<evidence type="ECO:0000313" key="1">
    <source>
        <dbReference type="EMBL" id="TLQ47867.1"/>
    </source>
</evidence>
<sequence>MTSESEHQPTGSGHLASHRRIDEVARTYGARQAFEELYRAYPEGTLLRNPAGHAVVPSGRLPGADDLLPEPLRGCGLVIVRDPSAPQPAWPADTLVRLRLGLSRALLDACLTYLGQRTVHGAPLLHQQLIGGALADAVTEQTEIESVLMAPSNGPDALGDLHRQISTVDRGLLRLLGAFGFTAEGPGRTALLSELIADVYGCHHQAEQEGVQ</sequence>
<keyword evidence="2" id="KW-1185">Reference proteome</keyword>
<dbReference type="InterPro" id="IPR036250">
    <property type="entry name" value="AcylCo_DH-like_C"/>
</dbReference>